<gene>
    <name evidence="1" type="ORF">AB8B22_07015</name>
</gene>
<dbReference type="EMBL" id="CP165644">
    <property type="protein sequence ID" value="XDU66173.1"/>
    <property type="molecule type" value="Genomic_DNA"/>
</dbReference>
<dbReference type="AlphaFoldDB" id="A0AB39VEN7"/>
<evidence type="ECO:0008006" key="2">
    <source>
        <dbReference type="Google" id="ProtNLM"/>
    </source>
</evidence>
<accession>A0AB39VEN7</accession>
<name>A0AB39VEN7_9FUSO</name>
<organism evidence="1">
    <name type="scientific">Leptotrichia rugosa</name>
    <dbReference type="NCBI Taxonomy" id="3239302"/>
    <lineage>
        <taxon>Bacteria</taxon>
        <taxon>Fusobacteriati</taxon>
        <taxon>Fusobacteriota</taxon>
        <taxon>Fusobacteriia</taxon>
        <taxon>Fusobacteriales</taxon>
        <taxon>Leptotrichiaceae</taxon>
        <taxon>Leptotrichia</taxon>
    </lineage>
</organism>
<sequence length="211" mass="25463">MYDNKLLEIDFYKNSETHRLMLPYIGSEYEKYKVLIVGESHYLGEDDDREKVKDFKKWLTDKNEIKLIKSEYINTRWVVKEHCDNNNKQPFFSMIKKEIINVENFWNKVSFMNFFIVPSINGSRGIEVSKDIEEKSLENFENVLNVIKPNYILFLSKKSYCIFERSNSKFLKNTFGFGHPSSPWWSRKRKDGKKYKEEFKEKIEEIFDKKI</sequence>
<dbReference type="RefSeq" id="WP_369710574.1">
    <property type="nucleotide sequence ID" value="NZ_CP165644.1"/>
</dbReference>
<proteinExistence type="predicted"/>
<protein>
    <recommendedName>
        <fullName evidence="2">Uracil-DNA glycosylase-like domain-containing protein</fullName>
    </recommendedName>
</protein>
<evidence type="ECO:0000313" key="1">
    <source>
        <dbReference type="EMBL" id="XDU66173.1"/>
    </source>
</evidence>
<dbReference type="KEGG" id="lrug:AB8B22_07015"/>
<reference evidence="1" key="1">
    <citation type="submission" date="2024-07" db="EMBL/GenBank/DDBJ databases">
        <authorList>
            <person name="Li X.-J."/>
            <person name="Wang X."/>
        </authorList>
    </citation>
    <scope>NUCLEOTIDE SEQUENCE</scope>
    <source>
        <strain evidence="1">HSP-334</strain>
    </source>
</reference>